<feature type="binding site" evidence="6">
    <location>
        <begin position="74"/>
        <end position="76"/>
    </location>
    <ligand>
        <name>substrate</name>
    </ligand>
</feature>
<comment type="caution">
    <text evidence="8">The sequence shown here is derived from an EMBL/GenBank/DDBJ whole genome shotgun (WGS) entry which is preliminary data.</text>
</comment>
<accession>A0A544QWA2</accession>
<comment type="pathway">
    <text evidence="2 6">Cofactor biosynthesis; molybdopterin biosynthesis.</text>
</comment>
<keyword evidence="5 6" id="KW-0456">Lyase</keyword>
<dbReference type="InterPro" id="IPR036522">
    <property type="entry name" value="MoaC_sf"/>
</dbReference>
<gene>
    <name evidence="6 8" type="primary">moaC</name>
    <name evidence="8" type="ORF">EXD82_03745</name>
</gene>
<dbReference type="NCBIfam" id="TIGR00581">
    <property type="entry name" value="moaC"/>
    <property type="match status" value="1"/>
</dbReference>
<feature type="active site" evidence="6">
    <location>
        <position position="127"/>
    </location>
</feature>
<dbReference type="GO" id="GO:0030151">
    <property type="term" value="F:molybdenum ion binding"/>
    <property type="evidence" value="ECO:0007669"/>
    <property type="project" value="InterPro"/>
</dbReference>
<dbReference type="InterPro" id="IPR047594">
    <property type="entry name" value="MoaC_bact/euk"/>
</dbReference>
<dbReference type="SUPFAM" id="SSF50800">
    <property type="entry name" value="PK beta-barrel domain-like"/>
    <property type="match status" value="1"/>
</dbReference>
<dbReference type="PROSITE" id="PS51340">
    <property type="entry name" value="MOSC"/>
    <property type="match status" value="1"/>
</dbReference>
<dbReference type="PANTHER" id="PTHR36930">
    <property type="entry name" value="METAL-SULFUR CLUSTER BIOSYNTHESIS PROTEINS YUAD-RELATED"/>
    <property type="match status" value="1"/>
</dbReference>
<dbReference type="HAMAP" id="MF_01224_B">
    <property type="entry name" value="MoaC_B"/>
    <property type="match status" value="1"/>
</dbReference>
<dbReference type="EC" id="4.6.1.17" evidence="3 6"/>
<evidence type="ECO:0000256" key="2">
    <source>
        <dbReference type="ARBA" id="ARBA00005046"/>
    </source>
</evidence>
<dbReference type="InterPro" id="IPR005302">
    <property type="entry name" value="MoCF_Sase_C"/>
</dbReference>
<dbReference type="Gene3D" id="3.30.70.640">
    <property type="entry name" value="Molybdopterin cofactor biosynthesis C (MoaC) domain"/>
    <property type="match status" value="1"/>
</dbReference>
<name>A0A544QWA2_9FIRM</name>
<dbReference type="Pfam" id="PF03473">
    <property type="entry name" value="MOSC"/>
    <property type="match status" value="1"/>
</dbReference>
<proteinExistence type="inferred from homology"/>
<comment type="function">
    <text evidence="6">Catalyzes the conversion of (8S)-3',8-cyclo-7,8-dihydroguanosine 5'-triphosphate to cyclic pyranopterin monophosphate (cPMP).</text>
</comment>
<dbReference type="NCBIfam" id="NF006870">
    <property type="entry name" value="PRK09364.1"/>
    <property type="match status" value="1"/>
</dbReference>
<evidence type="ECO:0000313" key="9">
    <source>
        <dbReference type="Proteomes" id="UP000317863"/>
    </source>
</evidence>
<dbReference type="InterPro" id="IPR002820">
    <property type="entry name" value="Mopterin_CF_biosynth-C_dom"/>
</dbReference>
<feature type="domain" description="MOSC" evidence="7">
    <location>
        <begin position="178"/>
        <end position="304"/>
    </location>
</feature>
<dbReference type="UniPathway" id="UPA00344"/>
<comment type="catalytic activity">
    <reaction evidence="1 6">
        <text>(8S)-3',8-cyclo-7,8-dihydroguanosine 5'-triphosphate = cyclic pyranopterin phosphate + diphosphate</text>
        <dbReference type="Rhea" id="RHEA:49580"/>
        <dbReference type="ChEBI" id="CHEBI:33019"/>
        <dbReference type="ChEBI" id="CHEBI:59648"/>
        <dbReference type="ChEBI" id="CHEBI:131766"/>
        <dbReference type="EC" id="4.6.1.17"/>
    </reaction>
</comment>
<reference evidence="8 9" key="1">
    <citation type="submission" date="2019-02" db="EMBL/GenBank/DDBJ databases">
        <title>Peptostreptococcaceae bacterium ZHW00191 nov., a new bacterium isolated from the human gut.</title>
        <authorList>
            <person name="Zhou H.-W."/>
            <person name="Chen X.-J."/>
        </authorList>
    </citation>
    <scope>NUCLEOTIDE SEQUENCE [LARGE SCALE GENOMIC DNA]</scope>
    <source>
        <strain evidence="8 9">ZHW00191</strain>
    </source>
</reference>
<dbReference type="CDD" id="cd01420">
    <property type="entry name" value="MoaC_PE"/>
    <property type="match status" value="1"/>
</dbReference>
<dbReference type="Proteomes" id="UP000317863">
    <property type="component" value="Unassembled WGS sequence"/>
</dbReference>
<dbReference type="Pfam" id="PF01967">
    <property type="entry name" value="MoaC"/>
    <property type="match status" value="1"/>
</dbReference>
<dbReference type="Gene3D" id="2.40.33.20">
    <property type="entry name" value="PK beta-barrel domain-like"/>
    <property type="match status" value="1"/>
</dbReference>
<evidence type="ECO:0000259" key="7">
    <source>
        <dbReference type="PROSITE" id="PS51340"/>
    </source>
</evidence>
<dbReference type="GO" id="GO:0006777">
    <property type="term" value="P:Mo-molybdopterin cofactor biosynthetic process"/>
    <property type="evidence" value="ECO:0007669"/>
    <property type="project" value="UniProtKB-UniRule"/>
</dbReference>
<dbReference type="InterPro" id="IPR011037">
    <property type="entry name" value="Pyrv_Knase-like_insert_dom_sf"/>
</dbReference>
<dbReference type="AlphaFoldDB" id="A0A544QWA2"/>
<evidence type="ECO:0000256" key="6">
    <source>
        <dbReference type="HAMAP-Rule" id="MF_01224"/>
    </source>
</evidence>
<evidence type="ECO:0000256" key="4">
    <source>
        <dbReference type="ARBA" id="ARBA00023150"/>
    </source>
</evidence>
<sequence length="304" mass="33307">MMLTHINSHGYAKMVDVGEKDITKRTAIACATVKMSRDAMNLVKNGSEKKGDVIAVAQVAGIMGAKNTSFNIPMCHHISLSGCDLKFDIDEKECSIKIKSTCSTFAKTGVEMEALNSCTMAALTIYDMCKSADKKIRITDIHLMEKTGGKSGDFKTDTLEEEMYVESVNLSSEKGTVKTPVKSVECIKDYGIKGDAHAGNWHRQVSLLGIESIEKMENISGRKFSYGDFAENITTRGIELYKLDPGTLLKIGNCVLEITQIGKKCHNGCSIKKETGQCIMPTEGIFAKVIKEGIINIKDKIEII</sequence>
<comment type="subunit">
    <text evidence="6">Homohexamer; trimer of dimers.</text>
</comment>
<protein>
    <recommendedName>
        <fullName evidence="3 6">Cyclic pyranopterin monophosphate synthase</fullName>
        <ecNumber evidence="3 6">4.6.1.17</ecNumber>
    </recommendedName>
    <alternativeName>
        <fullName evidence="6">Molybdenum cofactor biosynthesis protein C</fullName>
    </alternativeName>
</protein>
<dbReference type="SUPFAM" id="SSF55040">
    <property type="entry name" value="Molybdenum cofactor biosynthesis protein C, MoaC"/>
    <property type="match status" value="1"/>
</dbReference>
<dbReference type="InterPro" id="IPR052716">
    <property type="entry name" value="MOSC_domain"/>
</dbReference>
<evidence type="ECO:0000256" key="1">
    <source>
        <dbReference type="ARBA" id="ARBA00001637"/>
    </source>
</evidence>
<keyword evidence="4 6" id="KW-0501">Molybdenum cofactor biosynthesis</keyword>
<evidence type="ECO:0000256" key="3">
    <source>
        <dbReference type="ARBA" id="ARBA00012575"/>
    </source>
</evidence>
<evidence type="ECO:0000313" key="8">
    <source>
        <dbReference type="EMBL" id="TQQ84968.1"/>
    </source>
</evidence>
<feature type="binding site" evidence="6">
    <location>
        <begin position="112"/>
        <end position="113"/>
    </location>
    <ligand>
        <name>substrate</name>
    </ligand>
</feature>
<dbReference type="EMBL" id="SGJB01000005">
    <property type="protein sequence ID" value="TQQ84968.1"/>
    <property type="molecule type" value="Genomic_DNA"/>
</dbReference>
<dbReference type="PANTHER" id="PTHR36930:SF1">
    <property type="entry name" value="MOSC DOMAIN-CONTAINING PROTEIN"/>
    <property type="match status" value="1"/>
</dbReference>
<dbReference type="InterPro" id="IPR023045">
    <property type="entry name" value="MoaC"/>
</dbReference>
<dbReference type="OrthoDB" id="9794429at2"/>
<dbReference type="GO" id="GO:0061799">
    <property type="term" value="F:cyclic pyranopterin monophosphate synthase activity"/>
    <property type="evidence" value="ECO:0007669"/>
    <property type="project" value="UniProtKB-UniRule"/>
</dbReference>
<comment type="similarity">
    <text evidence="6">Belongs to the MoaC family.</text>
</comment>
<organism evidence="8 9">
    <name type="scientific">Peptacetobacter hominis</name>
    <dbReference type="NCBI Taxonomy" id="2743610"/>
    <lineage>
        <taxon>Bacteria</taxon>
        <taxon>Bacillati</taxon>
        <taxon>Bacillota</taxon>
        <taxon>Clostridia</taxon>
        <taxon>Peptostreptococcales</taxon>
        <taxon>Peptostreptococcaceae</taxon>
        <taxon>Peptacetobacter</taxon>
    </lineage>
</organism>
<keyword evidence="9" id="KW-1185">Reference proteome</keyword>
<evidence type="ECO:0000256" key="5">
    <source>
        <dbReference type="ARBA" id="ARBA00023239"/>
    </source>
</evidence>
<dbReference type="GO" id="GO:0030170">
    <property type="term" value="F:pyridoxal phosphate binding"/>
    <property type="evidence" value="ECO:0007669"/>
    <property type="project" value="InterPro"/>
</dbReference>